<reference evidence="2 3" key="1">
    <citation type="submission" date="2020-10" db="EMBL/GenBank/DDBJ databases">
        <title>Connecting structure to function with the recovery of over 1000 high-quality activated sludge metagenome-assembled genomes encoding full-length rRNA genes using long-read sequencing.</title>
        <authorList>
            <person name="Singleton C.M."/>
            <person name="Petriglieri F."/>
            <person name="Kristensen J.M."/>
            <person name="Kirkegaard R.H."/>
            <person name="Michaelsen T.Y."/>
            <person name="Andersen M.H."/>
            <person name="Karst S.M."/>
            <person name="Dueholm M.S."/>
            <person name="Nielsen P.H."/>
            <person name="Albertsen M."/>
        </authorList>
    </citation>
    <scope>NUCLEOTIDE SEQUENCE [LARGE SCALE GENOMIC DNA]</scope>
    <source>
        <strain evidence="2">OdNE_18-Q3-R46-58_MAXAC.008</strain>
    </source>
</reference>
<gene>
    <name evidence="2" type="ORF">IPN91_04890</name>
</gene>
<dbReference type="Pfam" id="PF16357">
    <property type="entry name" value="PepSY_TM_like_2"/>
    <property type="match status" value="1"/>
</dbReference>
<dbReference type="Proteomes" id="UP000709959">
    <property type="component" value="Unassembled WGS sequence"/>
</dbReference>
<feature type="transmembrane region" description="Helical" evidence="1">
    <location>
        <begin position="137"/>
        <end position="160"/>
    </location>
</feature>
<protein>
    <submittedName>
        <fullName evidence="2">PepSY-associated TM helix domain-containing protein</fullName>
    </submittedName>
</protein>
<dbReference type="EMBL" id="JADKCH010000002">
    <property type="protein sequence ID" value="MBK8571981.1"/>
    <property type="molecule type" value="Genomic_DNA"/>
</dbReference>
<keyword evidence="1" id="KW-0812">Transmembrane</keyword>
<feature type="transmembrane region" description="Helical" evidence="1">
    <location>
        <begin position="172"/>
        <end position="190"/>
    </location>
</feature>
<evidence type="ECO:0000313" key="3">
    <source>
        <dbReference type="Proteomes" id="UP000709959"/>
    </source>
</evidence>
<keyword evidence="1" id="KW-1133">Transmembrane helix</keyword>
<dbReference type="AlphaFoldDB" id="A0A936F1C5"/>
<dbReference type="InterPro" id="IPR032307">
    <property type="entry name" value="PepSY_TM-like_2"/>
</dbReference>
<dbReference type="PANTHER" id="PTHR40115:SF1">
    <property type="entry name" value="INNER MEMBRANE PROTEIN WITH PEPSY TM HELIX"/>
    <property type="match status" value="1"/>
</dbReference>
<organism evidence="2 3">
    <name type="scientific">Candidatus Geothrix odensensis</name>
    <dbReference type="NCBI Taxonomy" id="2954440"/>
    <lineage>
        <taxon>Bacteria</taxon>
        <taxon>Pseudomonadati</taxon>
        <taxon>Acidobacteriota</taxon>
        <taxon>Holophagae</taxon>
        <taxon>Holophagales</taxon>
        <taxon>Holophagaceae</taxon>
        <taxon>Geothrix</taxon>
    </lineage>
</organism>
<name>A0A936F1C5_9BACT</name>
<feature type="transmembrane region" description="Helical" evidence="1">
    <location>
        <begin position="20"/>
        <end position="38"/>
    </location>
</feature>
<dbReference type="PANTHER" id="PTHR40115">
    <property type="entry name" value="INNER MEMBRANE PROTEIN WITH PEPSY TM HELIX"/>
    <property type="match status" value="1"/>
</dbReference>
<comment type="caution">
    <text evidence="2">The sequence shown here is derived from an EMBL/GenBank/DDBJ whole genome shotgun (WGS) entry which is preliminary data.</text>
</comment>
<accession>A0A936F1C5</accession>
<keyword evidence="1" id="KW-0472">Membrane</keyword>
<proteinExistence type="predicted"/>
<sequence length="192" mass="21954">MQPPTRIPWRRWNRALHRDIGYLAAGLTVLYAVSGLAINHMADWNPNYRVVQVWREVGPLPNELSEEDLTRLLLERLKVTEQPRASFQPDQDTLDVFMKQGKYSADLPTGRVLYEAVQPRPVLYAFNRLHINAPKQAWTYLADLYALGLLSLGITGLFILRGPNGITGRGAWLTAIGCAVPLLYWLWWAFLR</sequence>
<evidence type="ECO:0000313" key="2">
    <source>
        <dbReference type="EMBL" id="MBK8571981.1"/>
    </source>
</evidence>
<evidence type="ECO:0000256" key="1">
    <source>
        <dbReference type="SAM" id="Phobius"/>
    </source>
</evidence>